<dbReference type="AlphaFoldDB" id="A0A5B0S769"/>
<dbReference type="Proteomes" id="UP000325313">
    <property type="component" value="Unassembled WGS sequence"/>
</dbReference>
<dbReference type="EMBL" id="VDEP01000080">
    <property type="protein sequence ID" value="KAA1132474.1"/>
    <property type="molecule type" value="Genomic_DNA"/>
</dbReference>
<feature type="chain" id="PRO_5022960258" description="SWIM-type domain-containing protein" evidence="2">
    <location>
        <begin position="17"/>
        <end position="631"/>
    </location>
</feature>
<feature type="signal peptide" evidence="2">
    <location>
        <begin position="1"/>
        <end position="16"/>
    </location>
</feature>
<dbReference type="PROSITE" id="PS50966">
    <property type="entry name" value="ZF_SWIM"/>
    <property type="match status" value="1"/>
</dbReference>
<evidence type="ECO:0000256" key="1">
    <source>
        <dbReference type="PROSITE-ProRule" id="PRU00325"/>
    </source>
</evidence>
<evidence type="ECO:0000313" key="5">
    <source>
        <dbReference type="Proteomes" id="UP000325313"/>
    </source>
</evidence>
<evidence type="ECO:0000313" key="4">
    <source>
        <dbReference type="EMBL" id="KAA1132474.1"/>
    </source>
</evidence>
<name>A0A5B0S769_PUCGR</name>
<reference evidence="4 5" key="1">
    <citation type="submission" date="2019-05" db="EMBL/GenBank/DDBJ databases">
        <title>Emergence of the Ug99 lineage of the wheat stem rust pathogen through somatic hybridization.</title>
        <authorList>
            <person name="Li F."/>
            <person name="Upadhyaya N.M."/>
            <person name="Sperschneider J."/>
            <person name="Matny O."/>
            <person name="Nguyen-Phuc H."/>
            <person name="Mago R."/>
            <person name="Raley C."/>
            <person name="Miller M.E."/>
            <person name="Silverstein K.A.T."/>
            <person name="Henningsen E."/>
            <person name="Hirsch C.D."/>
            <person name="Visser B."/>
            <person name="Pretorius Z.A."/>
            <person name="Steffenson B.J."/>
            <person name="Schwessinger B."/>
            <person name="Dodds P.N."/>
            <person name="Figueroa M."/>
        </authorList>
    </citation>
    <scope>NUCLEOTIDE SEQUENCE [LARGE SCALE GENOMIC DNA]</scope>
    <source>
        <strain evidence="4 5">Ug99</strain>
    </source>
</reference>
<comment type="caution">
    <text evidence="4">The sequence shown here is derived from an EMBL/GenBank/DDBJ whole genome shotgun (WGS) entry which is preliminary data.</text>
</comment>
<sequence>MHFPFLIIGLVPATWCMKQIMKLEADETGSKSIQELASSSTPPFQGLAANDLETRASKRQKLMQNPQYQVLDSNEEQGASSRKNIAHYVQSQNFNCACEPKGHCRSVFQRLIQDSHLLKYLPPRKASILSKFWEINHDQVISLDKDWEEVLGIQLQIKKCSCDHFSSKNLCEHVEIRTKTVRDLFERLKDKMLVLKDVRLMELGGLYSSKNHQKIISSLCLEEDQNEELLRKINDVPEPLVDDIRKSTWESFSYSILEEMKKLIINHKSSMIDFEFYDRSSVPSGKYFLKVLASFYKEKLIGEKVVSSFLYDKALIKKVLECALDSFRKERELVETPIMYMWYSLESIMKHWYNPFTHYFFKGFDTMEQRILEVHSLSEKILQFGDISIRHSNAPKDWHQKMNSILIKEYSDHLEELLNGSNKITRLSDNNLKMQTYSNHDARKKVEDGVKILTEILQSLIYPTQVENKPLLYENLLSIAICQILRSTEINCNGIVQEMEKKIIPQILLTGYRLSKGLIIQSSIVYKLYTVLKILNASFVENRTEIYDKNHQVRFSTVMEKCQEKLKEEIPLLQNICYKLYEDYDSPAFSFNVFKEITHLVMQVERGDLDEEIELSITHLKTIRNDPRFLM</sequence>
<keyword evidence="1" id="KW-0863">Zinc-finger</keyword>
<evidence type="ECO:0000259" key="3">
    <source>
        <dbReference type="PROSITE" id="PS50966"/>
    </source>
</evidence>
<feature type="domain" description="SWIM-type" evidence="3">
    <location>
        <begin position="151"/>
        <end position="182"/>
    </location>
</feature>
<proteinExistence type="predicted"/>
<keyword evidence="1" id="KW-0479">Metal-binding</keyword>
<accession>A0A5B0S769</accession>
<evidence type="ECO:0000256" key="2">
    <source>
        <dbReference type="SAM" id="SignalP"/>
    </source>
</evidence>
<keyword evidence="2" id="KW-0732">Signal</keyword>
<dbReference type="InterPro" id="IPR007527">
    <property type="entry name" value="Znf_SWIM"/>
</dbReference>
<dbReference type="GO" id="GO:0008270">
    <property type="term" value="F:zinc ion binding"/>
    <property type="evidence" value="ECO:0007669"/>
    <property type="project" value="UniProtKB-KW"/>
</dbReference>
<gene>
    <name evidence="4" type="ORF">PGTUg99_014276</name>
</gene>
<keyword evidence="1" id="KW-0862">Zinc</keyword>
<organism evidence="4 5">
    <name type="scientific">Puccinia graminis f. sp. tritici</name>
    <dbReference type="NCBI Taxonomy" id="56615"/>
    <lineage>
        <taxon>Eukaryota</taxon>
        <taxon>Fungi</taxon>
        <taxon>Dikarya</taxon>
        <taxon>Basidiomycota</taxon>
        <taxon>Pucciniomycotina</taxon>
        <taxon>Pucciniomycetes</taxon>
        <taxon>Pucciniales</taxon>
        <taxon>Pucciniaceae</taxon>
        <taxon>Puccinia</taxon>
    </lineage>
</organism>
<protein>
    <recommendedName>
        <fullName evidence="3">SWIM-type domain-containing protein</fullName>
    </recommendedName>
</protein>